<keyword evidence="9" id="KW-1185">Reference proteome</keyword>
<dbReference type="InterPro" id="IPR049453">
    <property type="entry name" value="Memb_transporter_dom"/>
</dbReference>
<feature type="transmembrane region" description="Helical" evidence="6">
    <location>
        <begin position="176"/>
        <end position="195"/>
    </location>
</feature>
<dbReference type="AlphaFoldDB" id="A0A8K0T7Z5"/>
<keyword evidence="2 6" id="KW-0812">Transmembrane</keyword>
<evidence type="ECO:0000256" key="1">
    <source>
        <dbReference type="ARBA" id="ARBA00004141"/>
    </source>
</evidence>
<keyword evidence="4 6" id="KW-0472">Membrane</keyword>
<feature type="region of interest" description="Disordered" evidence="5">
    <location>
        <begin position="1166"/>
        <end position="1249"/>
    </location>
</feature>
<evidence type="ECO:0000256" key="6">
    <source>
        <dbReference type="SAM" id="Phobius"/>
    </source>
</evidence>
<evidence type="ECO:0000256" key="2">
    <source>
        <dbReference type="ARBA" id="ARBA00022692"/>
    </source>
</evidence>
<comment type="subcellular location">
    <subcellularLocation>
        <location evidence="1">Membrane</location>
        <topology evidence="1">Multi-pass membrane protein</topology>
    </subcellularLocation>
</comment>
<evidence type="ECO:0000256" key="3">
    <source>
        <dbReference type="ARBA" id="ARBA00022989"/>
    </source>
</evidence>
<dbReference type="PANTHER" id="PTHR37994:SF4">
    <property type="entry name" value="ER TRANSPORTER 6TM N-TERMINAL DOMAIN-CONTAINING PROTEIN-RELATED"/>
    <property type="match status" value="1"/>
</dbReference>
<dbReference type="OrthoDB" id="68611at2759"/>
<dbReference type="Pfam" id="PF13515">
    <property type="entry name" value="FUSC_2"/>
    <property type="match status" value="1"/>
</dbReference>
<feature type="compositionally biased region" description="Low complexity" evidence="5">
    <location>
        <begin position="379"/>
        <end position="393"/>
    </location>
</feature>
<feature type="transmembrane region" description="Helical" evidence="6">
    <location>
        <begin position="825"/>
        <end position="847"/>
    </location>
</feature>
<feature type="region of interest" description="Disordered" evidence="5">
    <location>
        <begin position="597"/>
        <end position="639"/>
    </location>
</feature>
<gene>
    <name evidence="8" type="ORF">B0T11DRAFT_120336</name>
</gene>
<protein>
    <recommendedName>
        <fullName evidence="7">Integral membrane bound transporter domain-containing protein</fullName>
    </recommendedName>
</protein>
<evidence type="ECO:0000313" key="9">
    <source>
        <dbReference type="Proteomes" id="UP000813385"/>
    </source>
</evidence>
<keyword evidence="3 6" id="KW-1133">Transmembrane helix</keyword>
<reference evidence="8" key="1">
    <citation type="journal article" date="2021" name="Nat. Commun.">
        <title>Genetic determinants of endophytism in the Arabidopsis root mycobiome.</title>
        <authorList>
            <person name="Mesny F."/>
            <person name="Miyauchi S."/>
            <person name="Thiergart T."/>
            <person name="Pickel B."/>
            <person name="Atanasova L."/>
            <person name="Karlsson M."/>
            <person name="Huettel B."/>
            <person name="Barry K.W."/>
            <person name="Haridas S."/>
            <person name="Chen C."/>
            <person name="Bauer D."/>
            <person name="Andreopoulos W."/>
            <person name="Pangilinan J."/>
            <person name="LaButti K."/>
            <person name="Riley R."/>
            <person name="Lipzen A."/>
            <person name="Clum A."/>
            <person name="Drula E."/>
            <person name="Henrissat B."/>
            <person name="Kohler A."/>
            <person name="Grigoriev I.V."/>
            <person name="Martin F.M."/>
            <person name="Hacquard S."/>
        </authorList>
    </citation>
    <scope>NUCLEOTIDE SEQUENCE</scope>
    <source>
        <strain evidence="8">MPI-CAGE-AT-0016</strain>
    </source>
</reference>
<feature type="compositionally biased region" description="Basic residues" evidence="5">
    <location>
        <begin position="1218"/>
        <end position="1230"/>
    </location>
</feature>
<proteinExistence type="predicted"/>
<evidence type="ECO:0000259" key="7">
    <source>
        <dbReference type="Pfam" id="PF13515"/>
    </source>
</evidence>
<feature type="compositionally biased region" description="Basic and acidic residues" evidence="5">
    <location>
        <begin position="1166"/>
        <end position="1178"/>
    </location>
</feature>
<organism evidence="8 9">
    <name type="scientific">Plectosphaerella cucumerina</name>
    <dbReference type="NCBI Taxonomy" id="40658"/>
    <lineage>
        <taxon>Eukaryota</taxon>
        <taxon>Fungi</taxon>
        <taxon>Dikarya</taxon>
        <taxon>Ascomycota</taxon>
        <taxon>Pezizomycotina</taxon>
        <taxon>Sordariomycetes</taxon>
        <taxon>Hypocreomycetidae</taxon>
        <taxon>Glomerellales</taxon>
        <taxon>Plectosphaerellaceae</taxon>
        <taxon>Plectosphaerella</taxon>
    </lineage>
</organism>
<feature type="transmembrane region" description="Helical" evidence="6">
    <location>
        <begin position="91"/>
        <end position="114"/>
    </location>
</feature>
<feature type="domain" description="Integral membrane bound transporter" evidence="7">
    <location>
        <begin position="720"/>
        <end position="842"/>
    </location>
</feature>
<feature type="transmembrane region" description="Helical" evidence="6">
    <location>
        <begin position="696"/>
        <end position="714"/>
    </location>
</feature>
<feature type="transmembrane region" description="Helical" evidence="6">
    <location>
        <begin position="42"/>
        <end position="60"/>
    </location>
</feature>
<dbReference type="GO" id="GO:0016020">
    <property type="term" value="C:membrane"/>
    <property type="evidence" value="ECO:0007669"/>
    <property type="project" value="UniProtKB-SubCell"/>
</dbReference>
<accession>A0A8K0T7Z5</accession>
<evidence type="ECO:0000256" key="4">
    <source>
        <dbReference type="ARBA" id="ARBA00023136"/>
    </source>
</evidence>
<feature type="compositionally biased region" description="Basic and acidic residues" evidence="5">
    <location>
        <begin position="602"/>
        <end position="614"/>
    </location>
</feature>
<dbReference type="PANTHER" id="PTHR37994">
    <property type="entry name" value="ARAE_2_N DOMAIN-CONTAINING PROTEIN-RELATED"/>
    <property type="match status" value="1"/>
</dbReference>
<dbReference type="Proteomes" id="UP000813385">
    <property type="component" value="Unassembled WGS sequence"/>
</dbReference>
<dbReference type="EMBL" id="JAGPXD010000005">
    <property type="protein sequence ID" value="KAH7353741.1"/>
    <property type="molecule type" value="Genomic_DNA"/>
</dbReference>
<name>A0A8K0T7Z5_9PEZI</name>
<comment type="caution">
    <text evidence="8">The sequence shown here is derived from an EMBL/GenBank/DDBJ whole genome shotgun (WGS) entry which is preliminary data.</text>
</comment>
<evidence type="ECO:0000256" key="5">
    <source>
        <dbReference type="SAM" id="MobiDB-lite"/>
    </source>
</evidence>
<feature type="transmembrane region" description="Helical" evidence="6">
    <location>
        <begin position="734"/>
        <end position="762"/>
    </location>
</feature>
<evidence type="ECO:0000313" key="8">
    <source>
        <dbReference type="EMBL" id="KAH7353741.1"/>
    </source>
</evidence>
<feature type="region of interest" description="Disordered" evidence="5">
    <location>
        <begin position="370"/>
        <end position="408"/>
    </location>
</feature>
<feature type="transmembrane region" description="Helical" evidence="6">
    <location>
        <begin position="146"/>
        <end position="164"/>
    </location>
</feature>
<feature type="transmembrane region" description="Helical" evidence="6">
    <location>
        <begin position="120"/>
        <end position="139"/>
    </location>
</feature>
<sequence length="1249" mass="138510">MGASKHRVPKWLQTPFERTRKWSTDIWASLGKNHLWQRMVKFSLATMISVIITLIPAVNVHFPQTAFLAPLSTVFAHAGQRVGLMVEGLGMLLAGSISGTAWASLGLWISSYVIEDNEEAGQTIRAIFMLISVFHFGYLRSSSPRLIVYCLFHLSPSVVLLVGPDTNLSAHLIASIAYPLLIGAASVVVCNLVIFPELSCDYLAQTTVSAITETTTVLTRTTAWFLQFDKTHLGLHDGLEIIPSAHPVSEIGGFGKPVEKPYDPTDRWYRRLLPGFRDPVRVDRRQALLRPAPAETTSLASLTESKTSLRSVLQRCKAGQSEANMEVSVGALPPNSLKPISTNTMRGLIHNTITLIGSCENKFVLVGDEAKSDEESDVSSEGSPRPASSPGPRKSIDNISGDPKKSSTSLLVDPLKQLELIKPSREVEAGDPEVLEAIIGRIREPVQELMKSVKQTSRSVTRSLSYCYGLKRLPSGARTPVDISLEEMDYRIDCFMDAIQKFDHSSVEELVRATATSTGEMDIMPKMETFLVSSFLLGLRQAAVHMLQMLQHSRSLVEQRQSKRFKMSLHVPGTTGWRAWLSTGGERDAMVLPKMARKKGRTGHDSLAEKREASEQLETSSIELEKPLTRQAPDEENALPETLTRRDTLNKVVEEDEKKAAMKKRKERRKQKGFLIPLRHWAANVFESLQKSDDGIYATKLVVAFFAISWPGFIPSWRPWYSAHRGLWAPLQLILIFEVAIGTSLFVFVIRVVGVIFGCLVGYLSIEIGGGNKIVMVVVLLIGIWPSVYLQLGSKYVKTGMVSLTSMTAVALTAINTGTPAFENFYLRVATFFIGSTAGLLVELMLYPSRARDRMVEALSSCIKQMTEMQTAIAIGVDNPSTMDLRSLKVQHRFERSRAKAVAALTAAETFLPFCLTEPRLKGSFRPLHPIYREIIYVLHQIVDRMENMLQLRRAYGNAVLEELNPEVHAYRRAVAAAIAVSLFAVNEALTIRMPLPQFLPSARVAKLRLINRVREVVEARAKKQAPGEHDVLYGTPGVIARDFGLGDDPTDERTTRVANLHKVLSWNANSAGLMEIIEYLEELVELAKLLVGVNAFRSGLLERPTFKDYANRTQSRDQVMAFGALGDGGGDDGRGDGELRRAVTEAIGQGAELARRDTRVNDSTAIRRMDSRRSRDEAVDEEAVDLRETSSRGSGVRKRADSRAGEEIDIPISLRRVSTRRASIRRRRPTIVGGKPAKGDGIHEEEEN</sequence>